<dbReference type="Proteomes" id="UP001266305">
    <property type="component" value="Unassembled WGS sequence"/>
</dbReference>
<evidence type="ECO:0000313" key="2">
    <source>
        <dbReference type="Proteomes" id="UP001266305"/>
    </source>
</evidence>
<feature type="non-terminal residue" evidence="1">
    <location>
        <position position="52"/>
    </location>
</feature>
<reference evidence="1 2" key="1">
    <citation type="submission" date="2023-05" db="EMBL/GenBank/DDBJ databases">
        <title>B98-5 Cell Line De Novo Hybrid Assembly: An Optical Mapping Approach.</title>
        <authorList>
            <person name="Kananen K."/>
            <person name="Auerbach J.A."/>
            <person name="Kautto E."/>
            <person name="Blachly J.S."/>
        </authorList>
    </citation>
    <scope>NUCLEOTIDE SEQUENCE [LARGE SCALE GENOMIC DNA]</scope>
    <source>
        <strain evidence="1">B95-8</strain>
        <tissue evidence="1">Cell line</tissue>
    </source>
</reference>
<accession>A0ABQ9V0L9</accession>
<proteinExistence type="predicted"/>
<keyword evidence="2" id="KW-1185">Reference proteome</keyword>
<comment type="caution">
    <text evidence="1">The sequence shown here is derived from an EMBL/GenBank/DDBJ whole genome shotgun (WGS) entry which is preliminary data.</text>
</comment>
<sequence>IGQVVLRHVQGFALGRGRAASASKLLKCSLSAPQELPKCSLNCIDCEETDGG</sequence>
<evidence type="ECO:0000313" key="1">
    <source>
        <dbReference type="EMBL" id="KAK2102666.1"/>
    </source>
</evidence>
<dbReference type="EMBL" id="JASSZA010000009">
    <property type="protein sequence ID" value="KAK2102666.1"/>
    <property type="molecule type" value="Genomic_DNA"/>
</dbReference>
<feature type="non-terminal residue" evidence="1">
    <location>
        <position position="1"/>
    </location>
</feature>
<protein>
    <submittedName>
        <fullName evidence="1">Uncharacterized protein</fullName>
    </submittedName>
</protein>
<name>A0ABQ9V0L9_SAGOE</name>
<gene>
    <name evidence="1" type="ORF">P7K49_020333</name>
</gene>
<organism evidence="1 2">
    <name type="scientific">Saguinus oedipus</name>
    <name type="common">Cotton-top tamarin</name>
    <name type="synonym">Oedipomidas oedipus</name>
    <dbReference type="NCBI Taxonomy" id="9490"/>
    <lineage>
        <taxon>Eukaryota</taxon>
        <taxon>Metazoa</taxon>
        <taxon>Chordata</taxon>
        <taxon>Craniata</taxon>
        <taxon>Vertebrata</taxon>
        <taxon>Euteleostomi</taxon>
        <taxon>Mammalia</taxon>
        <taxon>Eutheria</taxon>
        <taxon>Euarchontoglires</taxon>
        <taxon>Primates</taxon>
        <taxon>Haplorrhini</taxon>
        <taxon>Platyrrhini</taxon>
        <taxon>Cebidae</taxon>
        <taxon>Callitrichinae</taxon>
        <taxon>Saguinus</taxon>
    </lineage>
</organism>